<dbReference type="GO" id="GO:0005777">
    <property type="term" value="C:peroxisome"/>
    <property type="evidence" value="ECO:0007669"/>
    <property type="project" value="TreeGrafter"/>
</dbReference>
<dbReference type="PIRSF" id="PIRSF000296">
    <property type="entry name" value="SrpA"/>
    <property type="match status" value="1"/>
</dbReference>
<proteinExistence type="predicted"/>
<dbReference type="Pfam" id="PF00199">
    <property type="entry name" value="Catalase"/>
    <property type="match status" value="1"/>
</dbReference>
<dbReference type="GO" id="GO:0042744">
    <property type="term" value="P:hydrogen peroxide catabolic process"/>
    <property type="evidence" value="ECO:0007669"/>
    <property type="project" value="TreeGrafter"/>
</dbReference>
<sequence>MPLSTNEATNETAAKLITTLRGAFSTPASFRPAHARGILVSGTFTPSSTAASLSSAYHFNNTTPVTSRFSNSTGIHMIPDNDANANPRGFATRFHLPNAPDGKRSHTDIIAHSTKFFPVRTGELFLEMLGAIGSGTIQDFLTTHPSAAAFVQDPKPSPVSFGTEKYFGVNAFKLINKDGKETFVRYRITPDAGEAHLSDAEAKGKDAAYLHNEIQTRIADGPVSFKLLAQIAQAGDVTDDATIHWPNDREIVELGTIKIESVVQDNDEEQRKLIFDPIPRVEGVAASDDPLLDMRASIYLQSGKDRRSHPYEK</sequence>
<dbReference type="EMBL" id="KB822714">
    <property type="protein sequence ID" value="ETN44693.1"/>
    <property type="molecule type" value="Genomic_DNA"/>
</dbReference>
<evidence type="ECO:0000313" key="2">
    <source>
        <dbReference type="EMBL" id="ETN44693.1"/>
    </source>
</evidence>
<dbReference type="SMART" id="SM01060">
    <property type="entry name" value="Catalase"/>
    <property type="match status" value="1"/>
</dbReference>
<dbReference type="CDD" id="cd08153">
    <property type="entry name" value="srpA_like"/>
    <property type="match status" value="1"/>
</dbReference>
<organism evidence="2 3">
    <name type="scientific">Cyphellophora europaea (strain CBS 101466)</name>
    <name type="common">Phialophora europaea</name>
    <dbReference type="NCBI Taxonomy" id="1220924"/>
    <lineage>
        <taxon>Eukaryota</taxon>
        <taxon>Fungi</taxon>
        <taxon>Dikarya</taxon>
        <taxon>Ascomycota</taxon>
        <taxon>Pezizomycotina</taxon>
        <taxon>Eurotiomycetes</taxon>
        <taxon>Chaetothyriomycetidae</taxon>
        <taxon>Chaetothyriales</taxon>
        <taxon>Cyphellophoraceae</taxon>
        <taxon>Cyphellophora</taxon>
    </lineage>
</organism>
<dbReference type="InParanoid" id="W2S9H8"/>
<evidence type="ECO:0000313" key="3">
    <source>
        <dbReference type="Proteomes" id="UP000030752"/>
    </source>
</evidence>
<dbReference type="HOGENOM" id="CLU_045961_0_0_1"/>
<dbReference type="Gene3D" id="1.20.1280.120">
    <property type="match status" value="1"/>
</dbReference>
<evidence type="ECO:0000259" key="1">
    <source>
        <dbReference type="SMART" id="SM01060"/>
    </source>
</evidence>
<dbReference type="PANTHER" id="PTHR11465">
    <property type="entry name" value="CATALASE"/>
    <property type="match status" value="1"/>
</dbReference>
<dbReference type="InterPro" id="IPR020835">
    <property type="entry name" value="Catalase_sf"/>
</dbReference>
<name>W2S9H8_CYPE1</name>
<dbReference type="SUPFAM" id="SSF56634">
    <property type="entry name" value="Heme-dependent catalase-like"/>
    <property type="match status" value="1"/>
</dbReference>
<dbReference type="GO" id="GO:0020037">
    <property type="term" value="F:heme binding"/>
    <property type="evidence" value="ECO:0007669"/>
    <property type="project" value="InterPro"/>
</dbReference>
<dbReference type="RefSeq" id="XP_008713256.1">
    <property type="nucleotide sequence ID" value="XM_008715034.1"/>
</dbReference>
<dbReference type="eggNOG" id="KOG0047">
    <property type="taxonomic scope" value="Eukaryota"/>
</dbReference>
<dbReference type="PROSITE" id="PS51402">
    <property type="entry name" value="CATALASE_3"/>
    <property type="match status" value="1"/>
</dbReference>
<dbReference type="InterPro" id="IPR011614">
    <property type="entry name" value="Catalase_core"/>
</dbReference>
<dbReference type="OrthoDB" id="6880011at2759"/>
<dbReference type="GO" id="GO:0042542">
    <property type="term" value="P:response to hydrogen peroxide"/>
    <property type="evidence" value="ECO:0007669"/>
    <property type="project" value="TreeGrafter"/>
</dbReference>
<dbReference type="GO" id="GO:0005739">
    <property type="term" value="C:mitochondrion"/>
    <property type="evidence" value="ECO:0007669"/>
    <property type="project" value="TreeGrafter"/>
</dbReference>
<dbReference type="GeneID" id="19977702"/>
<dbReference type="PANTHER" id="PTHR11465:SF62">
    <property type="entry name" value="CATALASE T"/>
    <property type="match status" value="1"/>
</dbReference>
<gene>
    <name evidence="2" type="ORF">HMPREF1541_10363</name>
</gene>
<dbReference type="AlphaFoldDB" id="W2S9H8"/>
<keyword evidence="3" id="KW-1185">Reference proteome</keyword>
<accession>W2S9H8</accession>
<dbReference type="Proteomes" id="UP000030752">
    <property type="component" value="Unassembled WGS sequence"/>
</dbReference>
<dbReference type="GO" id="GO:0004096">
    <property type="term" value="F:catalase activity"/>
    <property type="evidence" value="ECO:0007669"/>
    <property type="project" value="InterPro"/>
</dbReference>
<dbReference type="InterPro" id="IPR018028">
    <property type="entry name" value="Catalase"/>
</dbReference>
<reference evidence="2 3" key="1">
    <citation type="submission" date="2013-03" db="EMBL/GenBank/DDBJ databases">
        <title>The Genome Sequence of Phialophora europaea CBS 101466.</title>
        <authorList>
            <consortium name="The Broad Institute Genomics Platform"/>
            <person name="Cuomo C."/>
            <person name="de Hoog S."/>
            <person name="Gorbushina A."/>
            <person name="Walker B."/>
            <person name="Young S.K."/>
            <person name="Zeng Q."/>
            <person name="Gargeya S."/>
            <person name="Fitzgerald M."/>
            <person name="Haas B."/>
            <person name="Abouelleil A."/>
            <person name="Allen A.W."/>
            <person name="Alvarado L."/>
            <person name="Arachchi H.M."/>
            <person name="Berlin A.M."/>
            <person name="Chapman S.B."/>
            <person name="Gainer-Dewar J."/>
            <person name="Goldberg J."/>
            <person name="Griggs A."/>
            <person name="Gujja S."/>
            <person name="Hansen M."/>
            <person name="Howarth C."/>
            <person name="Imamovic A."/>
            <person name="Ireland A."/>
            <person name="Larimer J."/>
            <person name="McCowan C."/>
            <person name="Murphy C."/>
            <person name="Pearson M."/>
            <person name="Poon T.W."/>
            <person name="Priest M."/>
            <person name="Roberts A."/>
            <person name="Saif S."/>
            <person name="Shea T."/>
            <person name="Sisk P."/>
            <person name="Sykes S."/>
            <person name="Wortman J."/>
            <person name="Nusbaum C."/>
            <person name="Birren B."/>
        </authorList>
    </citation>
    <scope>NUCLEOTIDE SEQUENCE [LARGE SCALE GENOMIC DNA]</scope>
    <source>
        <strain evidence="2 3">CBS 101466</strain>
    </source>
</reference>
<feature type="domain" description="Catalase core" evidence="1">
    <location>
        <begin position="5"/>
        <end position="313"/>
    </location>
</feature>
<dbReference type="STRING" id="1220924.W2S9H8"/>
<dbReference type="VEuPathDB" id="FungiDB:HMPREF1541_10363"/>
<protein>
    <recommendedName>
        <fullName evidence="1">Catalase core domain-containing protein</fullName>
    </recommendedName>
</protein>
<dbReference type="PRINTS" id="PR00067">
    <property type="entry name" value="CATALASE"/>
</dbReference>
<dbReference type="Gene3D" id="2.40.180.10">
    <property type="entry name" value="Catalase core domain"/>
    <property type="match status" value="1"/>
</dbReference>
<dbReference type="InterPro" id="IPR024168">
    <property type="entry name" value="Catalase_SrpA-type_pred"/>
</dbReference>